<evidence type="ECO:0000256" key="1">
    <source>
        <dbReference type="SAM" id="MobiDB-lite"/>
    </source>
</evidence>
<feature type="region of interest" description="Disordered" evidence="1">
    <location>
        <begin position="59"/>
        <end position="79"/>
    </location>
</feature>
<sequence length="143" mass="16078">MTTMLCRKWPRLSLRAFRSAVIIIPRFPPSPAARSIRAGGGGRTGSVDELRLCDLRHMKGPSSQSEEQNFASSNKHGTIQRPRCDLDNARRSVCLWHCVRVDPGSQCLMERINGSCNLNLATARVLRALILQQYHMEHSTPRP</sequence>
<dbReference type="EMBL" id="JAGKHQ010000002">
    <property type="protein sequence ID" value="KAG7522237.1"/>
    <property type="molecule type" value="Genomic_DNA"/>
</dbReference>
<feature type="compositionally biased region" description="Polar residues" evidence="1">
    <location>
        <begin position="61"/>
        <end position="77"/>
    </location>
</feature>
<accession>A0AAV6SZ45</accession>
<protein>
    <submittedName>
        <fullName evidence="2">Uncharacterized protein</fullName>
    </submittedName>
</protein>
<organism evidence="2 3">
    <name type="scientific">Solea senegalensis</name>
    <name type="common">Senegalese sole</name>
    <dbReference type="NCBI Taxonomy" id="28829"/>
    <lineage>
        <taxon>Eukaryota</taxon>
        <taxon>Metazoa</taxon>
        <taxon>Chordata</taxon>
        <taxon>Craniata</taxon>
        <taxon>Vertebrata</taxon>
        <taxon>Euteleostomi</taxon>
        <taxon>Actinopterygii</taxon>
        <taxon>Neopterygii</taxon>
        <taxon>Teleostei</taxon>
        <taxon>Neoteleostei</taxon>
        <taxon>Acanthomorphata</taxon>
        <taxon>Carangaria</taxon>
        <taxon>Pleuronectiformes</taxon>
        <taxon>Pleuronectoidei</taxon>
        <taxon>Soleidae</taxon>
        <taxon>Solea</taxon>
    </lineage>
</organism>
<evidence type="ECO:0000313" key="2">
    <source>
        <dbReference type="EMBL" id="KAG7522237.1"/>
    </source>
</evidence>
<evidence type="ECO:0000313" key="3">
    <source>
        <dbReference type="Proteomes" id="UP000693946"/>
    </source>
</evidence>
<dbReference type="Proteomes" id="UP000693946">
    <property type="component" value="Linkage Group LG10"/>
</dbReference>
<gene>
    <name evidence="2" type="ORF">JOB18_017117</name>
</gene>
<name>A0AAV6SZ45_SOLSE</name>
<comment type="caution">
    <text evidence="2">The sequence shown here is derived from an EMBL/GenBank/DDBJ whole genome shotgun (WGS) entry which is preliminary data.</text>
</comment>
<proteinExistence type="predicted"/>
<keyword evidence="3" id="KW-1185">Reference proteome</keyword>
<dbReference type="AlphaFoldDB" id="A0AAV6SZ45"/>
<reference evidence="2 3" key="1">
    <citation type="journal article" date="2021" name="Sci. Rep.">
        <title>Chromosome anchoring in Senegalese sole (Solea senegalensis) reveals sex-associated markers and genome rearrangements in flatfish.</title>
        <authorList>
            <person name="Guerrero-Cozar I."/>
            <person name="Gomez-Garrido J."/>
            <person name="Berbel C."/>
            <person name="Martinez-Blanch J.F."/>
            <person name="Alioto T."/>
            <person name="Claros M.G."/>
            <person name="Gagnaire P.A."/>
            <person name="Manchado M."/>
        </authorList>
    </citation>
    <scope>NUCLEOTIDE SEQUENCE [LARGE SCALE GENOMIC DNA]</scope>
    <source>
        <strain evidence="2">Sse05_10M</strain>
    </source>
</reference>